<dbReference type="SMART" id="SM01289">
    <property type="entry name" value="PYRIN"/>
    <property type="match status" value="1"/>
</dbReference>
<evidence type="ECO:0000259" key="7">
    <source>
        <dbReference type="PROSITE" id="PS50837"/>
    </source>
</evidence>
<dbReference type="PROSITE" id="PS50824">
    <property type="entry name" value="DAPIN"/>
    <property type="match status" value="1"/>
</dbReference>
<dbReference type="InParanoid" id="A0A1S3WAJ8"/>
<feature type="region of interest" description="Disordered" evidence="5">
    <location>
        <begin position="763"/>
        <end position="792"/>
    </location>
</feature>
<evidence type="ECO:0000256" key="4">
    <source>
        <dbReference type="ARBA" id="ARBA00022840"/>
    </source>
</evidence>
<dbReference type="PANTHER" id="PTHR45690:SF15">
    <property type="entry name" value="NACHT, LRR AND PYD DOMAINS-CONTAINING PROTEIN 14"/>
    <property type="match status" value="1"/>
</dbReference>
<dbReference type="InterPro" id="IPR004020">
    <property type="entry name" value="DAPIN"/>
</dbReference>
<evidence type="ECO:0000313" key="9">
    <source>
        <dbReference type="RefSeq" id="XP_016043360.2"/>
    </source>
</evidence>
<keyword evidence="3" id="KW-0547">Nucleotide-binding</keyword>
<gene>
    <name evidence="9 10" type="primary">LOC103113583</name>
</gene>
<dbReference type="InterPro" id="IPR041075">
    <property type="entry name" value="NOD1/2_WH"/>
</dbReference>
<feature type="domain" description="Pyrin" evidence="6">
    <location>
        <begin position="1"/>
        <end position="92"/>
    </location>
</feature>
<dbReference type="GeneID" id="103113583"/>
<keyword evidence="8" id="KW-1185">Reference proteome</keyword>
<evidence type="ECO:0000256" key="1">
    <source>
        <dbReference type="ARBA" id="ARBA00022614"/>
    </source>
</evidence>
<proteinExistence type="predicted"/>
<feature type="compositionally biased region" description="Polar residues" evidence="5">
    <location>
        <begin position="775"/>
        <end position="785"/>
    </location>
</feature>
<dbReference type="Gene3D" id="3.80.10.10">
    <property type="entry name" value="Ribonuclease Inhibitor"/>
    <property type="match status" value="1"/>
</dbReference>
<dbReference type="RefSeq" id="XP_016043360.2">
    <property type="nucleotide sequence ID" value="XM_016187874.2"/>
</dbReference>
<dbReference type="Pfam" id="PF17776">
    <property type="entry name" value="NLRC4_HD2"/>
    <property type="match status" value="1"/>
</dbReference>
<dbReference type="PANTHER" id="PTHR45690">
    <property type="entry name" value="NACHT, LRR AND PYD DOMAINS-CONTAINING PROTEIN 12"/>
    <property type="match status" value="1"/>
</dbReference>
<dbReference type="RefSeq" id="XP_060060186.1">
    <property type="nucleotide sequence ID" value="XM_060204203.1"/>
</dbReference>
<name>A0A1S3WAJ8_ERIEU</name>
<dbReference type="InterPro" id="IPR041267">
    <property type="entry name" value="NLRP_HD2"/>
</dbReference>
<dbReference type="Gene3D" id="3.40.50.300">
    <property type="entry name" value="P-loop containing nucleotide triphosphate hydrolases"/>
    <property type="match status" value="1"/>
</dbReference>
<dbReference type="InterPro" id="IPR007111">
    <property type="entry name" value="NACHT_NTPase"/>
</dbReference>
<dbReference type="Gene3D" id="1.10.533.10">
    <property type="entry name" value="Death Domain, Fas"/>
    <property type="match status" value="1"/>
</dbReference>
<dbReference type="InterPro" id="IPR027417">
    <property type="entry name" value="P-loop_NTPase"/>
</dbReference>
<dbReference type="SUPFAM" id="SSF52540">
    <property type="entry name" value="P-loop containing nucleoside triphosphate hydrolases"/>
    <property type="match status" value="1"/>
</dbReference>
<keyword evidence="1" id="KW-0433">Leucine-rich repeat</keyword>
<protein>
    <submittedName>
        <fullName evidence="9 10">NACHT, LRR and PYD domains-containing protein 1-like isoform X1</fullName>
    </submittedName>
</protein>
<reference evidence="9 10" key="1">
    <citation type="submission" date="2025-05" db="UniProtKB">
        <authorList>
            <consortium name="RefSeq"/>
        </authorList>
    </citation>
    <scope>IDENTIFICATION</scope>
</reference>
<dbReference type="InterPro" id="IPR050637">
    <property type="entry name" value="NLRP_innate_immun_reg"/>
</dbReference>
<keyword evidence="4" id="KW-0067">ATP-binding</keyword>
<keyword evidence="2" id="KW-0677">Repeat</keyword>
<evidence type="ECO:0000313" key="10">
    <source>
        <dbReference type="RefSeq" id="XP_060060186.1"/>
    </source>
</evidence>
<dbReference type="Pfam" id="PF02758">
    <property type="entry name" value="PYRIN"/>
    <property type="match status" value="1"/>
</dbReference>
<evidence type="ECO:0000259" key="6">
    <source>
        <dbReference type="PROSITE" id="PS50824"/>
    </source>
</evidence>
<dbReference type="GO" id="GO:0050729">
    <property type="term" value="P:positive regulation of inflammatory response"/>
    <property type="evidence" value="ECO:0007669"/>
    <property type="project" value="TreeGrafter"/>
</dbReference>
<dbReference type="OrthoDB" id="120976at2759"/>
<feature type="domain" description="NACHT" evidence="7">
    <location>
        <begin position="171"/>
        <end position="369"/>
    </location>
</feature>
<dbReference type="SUPFAM" id="SSF47986">
    <property type="entry name" value="DEATH domain"/>
    <property type="match status" value="1"/>
</dbReference>
<sequence>MDSRVQEQLSKYLGIMKEEELEEFLHRLPDKETHSDPTTKSWIKLEESAAMEVASCLVSQYGEQKAWDLALHTWEQMGLGDLRAKAQREAALMPGIRERHQSQDRGCSLPTQSLKNEDLHQNFIKLQLLQISHPGRPENRDWFDIMVKKPRQLIEIRQLFGSDSGSQTGLHIVMVHGEAGVGKSTLARQVRAAWGEGRLFRDHFQHVFYINCGELDQFSSMTLAELIQKHSAAPGTPIEEILSQPKQLLFILDGFWWGTKSHLREDCSDKKEVHELLSSLIKKTILPEASLLITARNAVLRSDFSFEYKIYFVEVLGFSESSRKDYFYQYFTKESQASRALTVVESNPALWTLCLMPWVSWLACTCLKQQMERRQKLLLMCQTTTALCLQFLSQSLSGQPFETQLSGLCSLAAERTQQGYTRFSALDLIKHNLNDTIISTLLKMGVLQENHSFILLCFQEFFDALCCVLESNKEGQIRKWLKTRQDVCVAPTTRFLFGLLSEHGVRELESIFRCRLSQEGKMELLQWIQEQLKHMHQSGKPYCLQLLHCLYEIQDGDFLRQVMNYFNGTRIFFQTNMDLLVSTFCIKFCKHIKRLQLRQNGQKIQPEGAPDMILLYLNEVTEESWKILFSILGLMESLKELDLSTNILSEPAVQILCETLSDPRCHLQTLGLNNCGLTSSCCQHLASALSSSPSLTELDLRKYYPDDLGMALLCKGLLHPSCQLRLLRLNRHHLSKKAKQMLIGLEKEKPQLLISHKWDKHGTHLHEDTGAGATSDHTTSQAQQRPESEGDSSLIAQIASLSVSSAAPQGDQHMEAMMTRGNFHSSM</sequence>
<dbReference type="InterPro" id="IPR032675">
    <property type="entry name" value="LRR_dom_sf"/>
</dbReference>
<evidence type="ECO:0000256" key="5">
    <source>
        <dbReference type="SAM" id="MobiDB-lite"/>
    </source>
</evidence>
<dbReference type="Pfam" id="PF05729">
    <property type="entry name" value="NACHT"/>
    <property type="match status" value="1"/>
</dbReference>
<dbReference type="Pfam" id="PF17779">
    <property type="entry name" value="WHD_NOD2"/>
    <property type="match status" value="1"/>
</dbReference>
<accession>A0A1S3WAJ8</accession>
<dbReference type="SMART" id="SM00368">
    <property type="entry name" value="LRR_RI"/>
    <property type="match status" value="3"/>
</dbReference>
<dbReference type="PRINTS" id="PR00364">
    <property type="entry name" value="DISEASERSIST"/>
</dbReference>
<dbReference type="Proteomes" id="UP001652624">
    <property type="component" value="Chromosome 12"/>
</dbReference>
<dbReference type="SUPFAM" id="SSF52047">
    <property type="entry name" value="RNI-like"/>
    <property type="match status" value="1"/>
</dbReference>
<dbReference type="PROSITE" id="PS50837">
    <property type="entry name" value="NACHT"/>
    <property type="match status" value="1"/>
</dbReference>
<dbReference type="InterPro" id="IPR011029">
    <property type="entry name" value="DEATH-like_dom_sf"/>
</dbReference>
<evidence type="ECO:0000256" key="2">
    <source>
        <dbReference type="ARBA" id="ARBA00022737"/>
    </source>
</evidence>
<dbReference type="AlphaFoldDB" id="A0A1S3WAJ8"/>
<dbReference type="GO" id="GO:0005737">
    <property type="term" value="C:cytoplasm"/>
    <property type="evidence" value="ECO:0007669"/>
    <property type="project" value="TreeGrafter"/>
</dbReference>
<evidence type="ECO:0000256" key="3">
    <source>
        <dbReference type="ARBA" id="ARBA00022741"/>
    </source>
</evidence>
<organism evidence="8 9">
    <name type="scientific">Erinaceus europaeus</name>
    <name type="common">Western European hedgehog</name>
    <dbReference type="NCBI Taxonomy" id="9365"/>
    <lineage>
        <taxon>Eukaryota</taxon>
        <taxon>Metazoa</taxon>
        <taxon>Chordata</taxon>
        <taxon>Craniata</taxon>
        <taxon>Vertebrata</taxon>
        <taxon>Euteleostomi</taxon>
        <taxon>Mammalia</taxon>
        <taxon>Eutheria</taxon>
        <taxon>Laurasiatheria</taxon>
        <taxon>Eulipotyphla</taxon>
        <taxon>Erinaceidae</taxon>
        <taxon>Erinaceinae</taxon>
        <taxon>Erinaceus</taxon>
    </lineage>
</organism>
<evidence type="ECO:0000313" key="8">
    <source>
        <dbReference type="Proteomes" id="UP001652624"/>
    </source>
</evidence>